<accession>A0A7E4WB65</accession>
<dbReference type="AlphaFoldDB" id="A0A7E4WB65"/>
<name>A0A7E4WB65_PANRE</name>
<keyword evidence="1" id="KW-1185">Reference proteome</keyword>
<protein>
    <submittedName>
        <fullName evidence="2">GRB2-associated-binding protein 2</fullName>
    </submittedName>
</protein>
<evidence type="ECO:0000313" key="2">
    <source>
        <dbReference type="WBParaSite" id="Pan_g9164.t1"/>
    </source>
</evidence>
<dbReference type="WBParaSite" id="Pan_g9164.t1">
    <property type="protein sequence ID" value="Pan_g9164.t1"/>
    <property type="gene ID" value="Pan_g9164"/>
</dbReference>
<sequence length="105" mass="11747">MLLLEEFHTDSRITFNPRRCTTCLAMTPLRSSKPESLAAGRTAAGEYLPSPPYASPKASAYVYLFLELSYSPSLPTDGECLPSPPYEMDQWMALKDPEPGERFQI</sequence>
<organism evidence="1 2">
    <name type="scientific">Panagrellus redivivus</name>
    <name type="common">Microworm</name>
    <dbReference type="NCBI Taxonomy" id="6233"/>
    <lineage>
        <taxon>Eukaryota</taxon>
        <taxon>Metazoa</taxon>
        <taxon>Ecdysozoa</taxon>
        <taxon>Nematoda</taxon>
        <taxon>Chromadorea</taxon>
        <taxon>Rhabditida</taxon>
        <taxon>Tylenchina</taxon>
        <taxon>Panagrolaimomorpha</taxon>
        <taxon>Panagrolaimoidea</taxon>
        <taxon>Panagrolaimidae</taxon>
        <taxon>Panagrellus</taxon>
    </lineage>
</organism>
<reference evidence="2" key="2">
    <citation type="submission" date="2020-10" db="UniProtKB">
        <authorList>
            <consortium name="WormBaseParasite"/>
        </authorList>
    </citation>
    <scope>IDENTIFICATION</scope>
</reference>
<dbReference type="Proteomes" id="UP000492821">
    <property type="component" value="Unassembled WGS sequence"/>
</dbReference>
<evidence type="ECO:0000313" key="1">
    <source>
        <dbReference type="Proteomes" id="UP000492821"/>
    </source>
</evidence>
<proteinExistence type="predicted"/>
<reference evidence="1" key="1">
    <citation type="journal article" date="2013" name="Genetics">
        <title>The draft genome and transcriptome of Panagrellus redivivus are shaped by the harsh demands of a free-living lifestyle.</title>
        <authorList>
            <person name="Srinivasan J."/>
            <person name="Dillman A.R."/>
            <person name="Macchietto M.G."/>
            <person name="Heikkinen L."/>
            <person name="Lakso M."/>
            <person name="Fracchia K.M."/>
            <person name="Antoshechkin I."/>
            <person name="Mortazavi A."/>
            <person name="Wong G."/>
            <person name="Sternberg P.W."/>
        </authorList>
    </citation>
    <scope>NUCLEOTIDE SEQUENCE [LARGE SCALE GENOMIC DNA]</scope>
    <source>
        <strain evidence="1">MT8872</strain>
    </source>
</reference>